<reference evidence="4" key="1">
    <citation type="submission" date="2021-08" db="EMBL/GenBank/DDBJ databases">
        <title>Global Aspergillus fumigatus from environmental and clinical sources.</title>
        <authorList>
            <person name="Barber A."/>
            <person name="Sae-Ong T."/>
        </authorList>
    </citation>
    <scope>NUCLEOTIDE SEQUENCE</scope>
    <source>
        <strain evidence="4">NRZ-2016-071</strain>
    </source>
</reference>
<dbReference type="OMA" id="PTWRANP"/>
<feature type="binding site" evidence="3">
    <location>
        <position position="296"/>
    </location>
    <ligand>
        <name>Zn(2+)</name>
        <dbReference type="ChEBI" id="CHEBI:29105"/>
    </ligand>
</feature>
<dbReference type="PROSITE" id="PS50970">
    <property type="entry name" value="HCY"/>
    <property type="match status" value="1"/>
</dbReference>
<proteinExistence type="predicted"/>
<keyword evidence="3" id="KW-0862">Zinc</keyword>
<organism evidence="4 5">
    <name type="scientific">Aspergillus fumigatus</name>
    <name type="common">Neosartorya fumigata</name>
    <dbReference type="NCBI Taxonomy" id="746128"/>
    <lineage>
        <taxon>Eukaryota</taxon>
        <taxon>Fungi</taxon>
        <taxon>Dikarya</taxon>
        <taxon>Ascomycota</taxon>
        <taxon>Pezizomycotina</taxon>
        <taxon>Eurotiomycetes</taxon>
        <taxon>Eurotiomycetidae</taxon>
        <taxon>Eurotiales</taxon>
        <taxon>Aspergillaceae</taxon>
        <taxon>Aspergillus</taxon>
        <taxon>Aspergillus subgen. Fumigati</taxon>
    </lineage>
</organism>
<dbReference type="InterPro" id="IPR003726">
    <property type="entry name" value="HCY_dom"/>
</dbReference>
<keyword evidence="2 3" id="KW-0808">Transferase</keyword>
<evidence type="ECO:0000313" key="5">
    <source>
        <dbReference type="Proteomes" id="UP000813423"/>
    </source>
</evidence>
<evidence type="ECO:0000313" key="4">
    <source>
        <dbReference type="EMBL" id="KAH1897519.1"/>
    </source>
</evidence>
<dbReference type="GO" id="GO:0008168">
    <property type="term" value="F:methyltransferase activity"/>
    <property type="evidence" value="ECO:0007669"/>
    <property type="project" value="UniProtKB-UniRule"/>
</dbReference>
<dbReference type="GO" id="GO:0032259">
    <property type="term" value="P:methylation"/>
    <property type="evidence" value="ECO:0007669"/>
    <property type="project" value="UniProtKB-KW"/>
</dbReference>
<dbReference type="InterPro" id="IPR036589">
    <property type="entry name" value="HCY_dom_sf"/>
</dbReference>
<dbReference type="GO" id="GO:0046872">
    <property type="term" value="F:metal ion binding"/>
    <property type="evidence" value="ECO:0007669"/>
    <property type="project" value="UniProtKB-KW"/>
</dbReference>
<protein>
    <submittedName>
        <fullName evidence="4">Uncharacterized protein</fullName>
    </submittedName>
</protein>
<dbReference type="Pfam" id="PF02574">
    <property type="entry name" value="S-methyl_trans"/>
    <property type="match status" value="1"/>
</dbReference>
<dbReference type="EMBL" id="JAIBSC010000106">
    <property type="protein sequence ID" value="KAH1897519.1"/>
    <property type="molecule type" value="Genomic_DNA"/>
</dbReference>
<feature type="binding site" evidence="3">
    <location>
        <position position="297"/>
    </location>
    <ligand>
        <name>Zn(2+)</name>
        <dbReference type="ChEBI" id="CHEBI:29105"/>
    </ligand>
</feature>
<evidence type="ECO:0000256" key="2">
    <source>
        <dbReference type="ARBA" id="ARBA00022679"/>
    </source>
</evidence>
<keyword evidence="1 3" id="KW-0489">Methyltransferase</keyword>
<comment type="caution">
    <text evidence="4">The sequence shown here is derived from an EMBL/GenBank/DDBJ whole genome shotgun (WGS) entry which is preliminary data.</text>
</comment>
<dbReference type="SUPFAM" id="SSF82282">
    <property type="entry name" value="Homocysteine S-methyltransferase"/>
    <property type="match status" value="1"/>
</dbReference>
<dbReference type="PANTHER" id="PTHR11103:SF18">
    <property type="entry name" value="SLR1189 PROTEIN"/>
    <property type="match status" value="1"/>
</dbReference>
<feature type="binding site" evidence="3">
    <location>
        <position position="226"/>
    </location>
    <ligand>
        <name>Zn(2+)</name>
        <dbReference type="ChEBI" id="CHEBI:29105"/>
    </ligand>
</feature>
<keyword evidence="3" id="KW-0479">Metal-binding</keyword>
<evidence type="ECO:0000256" key="1">
    <source>
        <dbReference type="ARBA" id="ARBA00022603"/>
    </source>
</evidence>
<dbReference type="Gene3D" id="3.20.20.330">
    <property type="entry name" value="Homocysteine-binding-like domain"/>
    <property type="match status" value="1"/>
</dbReference>
<name>A0A229WHV4_ASPFM</name>
<evidence type="ECO:0000256" key="3">
    <source>
        <dbReference type="PROSITE-ProRule" id="PRU00333"/>
    </source>
</evidence>
<sequence>MALPQLLSPKPFLTECGMETSLVYKDKVHLPCFSSLPLVDSDSSRKLISHYYDSYISIAAANGTGIVLDTRTWRGATPWAQPMGLSADKLLELNRAAVRLAKEARNRAVGGENNIPVVISGTMGPLRDAYVDTSELITLEDAREGYREQVEVLADAGVDMLAIMTVTNLNEAIAVVELAKEVRLPVVVSFSIESDGRLLGGRSLGSAIRTVDEKTGGSVVYYGVNCAHPVRISAALRDVPEDVRGRIGLIKGNASLKSHDELDNSETLDRGDISVFTDGFEGVLPLVPNVKVIGGCCGTDEEHLEAVAKRCIK</sequence>
<dbReference type="PANTHER" id="PTHR11103">
    <property type="entry name" value="SLR1189 PROTEIN"/>
    <property type="match status" value="1"/>
</dbReference>
<gene>
    <name evidence="4" type="ORF">KXV57_000681</name>
</gene>
<comment type="cofactor">
    <cofactor evidence="3">
        <name>Zn(2+)</name>
        <dbReference type="ChEBI" id="CHEBI:29105"/>
    </cofactor>
</comment>
<dbReference type="Proteomes" id="UP000813423">
    <property type="component" value="Unassembled WGS sequence"/>
</dbReference>
<dbReference type="AlphaFoldDB" id="A0A229WHV4"/>
<accession>A0A229WHV4</accession>